<comment type="catalytic activity">
    <reaction evidence="1">
        <text>D-mannose 6-phosphate = D-fructose 6-phosphate</text>
        <dbReference type="Rhea" id="RHEA:12356"/>
        <dbReference type="ChEBI" id="CHEBI:58735"/>
        <dbReference type="ChEBI" id="CHEBI:61527"/>
        <dbReference type="EC" id="5.3.1.8"/>
    </reaction>
</comment>
<comment type="caution">
    <text evidence="10">The sequence shown here is derived from an EMBL/GenBank/DDBJ whole genome shotgun (WGS) entry which is preliminary data.</text>
</comment>
<accession>A0A4Q8AIT0</accession>
<name>A0A4Q8AIT0_9MICO</name>
<dbReference type="Proteomes" id="UP000291483">
    <property type="component" value="Unassembled WGS sequence"/>
</dbReference>
<dbReference type="Gene3D" id="2.60.120.10">
    <property type="entry name" value="Jelly Rolls"/>
    <property type="match status" value="2"/>
</dbReference>
<evidence type="ECO:0000256" key="8">
    <source>
        <dbReference type="PIRSR" id="PIRSR001480-2"/>
    </source>
</evidence>
<evidence type="ECO:0000259" key="9">
    <source>
        <dbReference type="Pfam" id="PF20511"/>
    </source>
</evidence>
<dbReference type="GO" id="GO:0008270">
    <property type="term" value="F:zinc ion binding"/>
    <property type="evidence" value="ECO:0007669"/>
    <property type="project" value="InterPro"/>
</dbReference>
<feature type="active site" evidence="7">
    <location>
        <position position="296"/>
    </location>
</feature>
<organism evidence="10 11">
    <name type="scientific">Microterricola gilva</name>
    <dbReference type="NCBI Taxonomy" id="393267"/>
    <lineage>
        <taxon>Bacteria</taxon>
        <taxon>Bacillati</taxon>
        <taxon>Actinomycetota</taxon>
        <taxon>Actinomycetes</taxon>
        <taxon>Micrococcales</taxon>
        <taxon>Microbacteriaceae</taxon>
        <taxon>Microterricola</taxon>
    </lineage>
</organism>
<dbReference type="GO" id="GO:0004476">
    <property type="term" value="F:mannose-6-phosphate isomerase activity"/>
    <property type="evidence" value="ECO:0007669"/>
    <property type="project" value="UniProtKB-EC"/>
</dbReference>
<dbReference type="SUPFAM" id="SSF51182">
    <property type="entry name" value="RmlC-like cupins"/>
    <property type="match status" value="1"/>
</dbReference>
<proteinExistence type="inferred from homology"/>
<keyword evidence="11" id="KW-1185">Reference proteome</keyword>
<gene>
    <name evidence="10" type="ORF">EV379_0662</name>
</gene>
<comment type="cofactor">
    <cofactor evidence="8">
        <name>Zn(2+)</name>
        <dbReference type="ChEBI" id="CHEBI:29105"/>
    </cofactor>
    <text evidence="8">Binds 1 zinc ion per subunit.</text>
</comment>
<evidence type="ECO:0000256" key="3">
    <source>
        <dbReference type="ARBA" id="ARBA00011956"/>
    </source>
</evidence>
<feature type="binding site" evidence="8">
    <location>
        <position position="136"/>
    </location>
    <ligand>
        <name>Zn(2+)</name>
        <dbReference type="ChEBI" id="CHEBI:29105"/>
    </ligand>
</feature>
<dbReference type="OrthoDB" id="9792649at2"/>
<dbReference type="PANTHER" id="PTHR10309">
    <property type="entry name" value="MANNOSE-6-PHOSPHATE ISOMERASE"/>
    <property type="match status" value="1"/>
</dbReference>
<dbReference type="NCBIfam" id="TIGR00218">
    <property type="entry name" value="manA"/>
    <property type="match status" value="1"/>
</dbReference>
<dbReference type="InterPro" id="IPR011051">
    <property type="entry name" value="RmlC_Cupin_sf"/>
</dbReference>
<evidence type="ECO:0000313" key="11">
    <source>
        <dbReference type="Proteomes" id="UP000291483"/>
    </source>
</evidence>
<dbReference type="Pfam" id="PF20511">
    <property type="entry name" value="PMI_typeI_cat"/>
    <property type="match status" value="1"/>
</dbReference>
<dbReference type="RefSeq" id="WP_130504879.1">
    <property type="nucleotide sequence ID" value="NZ_SHLC01000001.1"/>
</dbReference>
<dbReference type="GO" id="GO:0009298">
    <property type="term" value="P:GDP-mannose biosynthetic process"/>
    <property type="evidence" value="ECO:0007669"/>
    <property type="project" value="InterPro"/>
</dbReference>
<evidence type="ECO:0000256" key="4">
    <source>
        <dbReference type="ARBA" id="ARBA00022723"/>
    </source>
</evidence>
<keyword evidence="6 10" id="KW-0413">Isomerase</keyword>
<dbReference type="PRINTS" id="PR00714">
    <property type="entry name" value="MAN6PISMRASE"/>
</dbReference>
<dbReference type="InterPro" id="IPR001250">
    <property type="entry name" value="Man6P_Isoase-1"/>
</dbReference>
<keyword evidence="4 8" id="KW-0479">Metal-binding</keyword>
<feature type="domain" description="Phosphomannose isomerase type I catalytic" evidence="9">
    <location>
        <begin position="5"/>
        <end position="153"/>
    </location>
</feature>
<protein>
    <recommendedName>
        <fullName evidence="3">mannose-6-phosphate isomerase</fullName>
        <ecNumber evidence="3">5.3.1.8</ecNumber>
    </recommendedName>
</protein>
<dbReference type="GO" id="GO:0005829">
    <property type="term" value="C:cytosol"/>
    <property type="evidence" value="ECO:0007669"/>
    <property type="project" value="TreeGrafter"/>
</dbReference>
<dbReference type="CDD" id="cd07011">
    <property type="entry name" value="cupin_PMI_type_I_N"/>
    <property type="match status" value="1"/>
</dbReference>
<dbReference type="GO" id="GO:0005975">
    <property type="term" value="P:carbohydrate metabolic process"/>
    <property type="evidence" value="ECO:0007669"/>
    <property type="project" value="InterPro"/>
</dbReference>
<evidence type="ECO:0000256" key="7">
    <source>
        <dbReference type="PIRSR" id="PIRSR001480-1"/>
    </source>
</evidence>
<feature type="binding site" evidence="8">
    <location>
        <position position="101"/>
    </location>
    <ligand>
        <name>Zn(2+)</name>
        <dbReference type="ChEBI" id="CHEBI:29105"/>
    </ligand>
</feature>
<dbReference type="Gene3D" id="1.10.441.10">
    <property type="entry name" value="Phosphomannose Isomerase, domain 2"/>
    <property type="match status" value="1"/>
</dbReference>
<sequence length="413" mass="43356">MFVAITNTPRDYAWGSRTAIAELLGHAASGTPEAELWLGAHPASPSRIVGAGSGSAATLPELVLADPVGVLGERSIAEHGERLPFLLKVLAAAGPLSLQAHPSPEQASAGFALENEAGIAIDAPDRNYKDAFHKPELIVALSERFDALCGFRELAQTLDLVAELRRADAATAEPQPSPLEALEAVLRGREGLRDAVEWLLRDGRGEDSGEVEWLVERVVALAASAELADSPYAAEFATVGTLADAYPGDPSIVLALLLNRVTLRAGEALYLPAGNIHMYLDGLGVELMAASDNVLRGGFTPKHIDVDELLQVLRFDPVPVPRLEPERPADGVRVYRPDVTDFVLYAIERSEADAPVEITLSGAAIALCTAGTLQLTGGSSASEIARGESVFITPEEGVLGVAGAGSLFIATVG</sequence>
<feature type="binding site" evidence="8">
    <location>
        <position position="99"/>
    </location>
    <ligand>
        <name>Zn(2+)</name>
        <dbReference type="ChEBI" id="CHEBI:29105"/>
    </ligand>
</feature>
<dbReference type="EMBL" id="SHLC01000001">
    <property type="protein sequence ID" value="RZU64367.1"/>
    <property type="molecule type" value="Genomic_DNA"/>
</dbReference>
<evidence type="ECO:0000256" key="2">
    <source>
        <dbReference type="ARBA" id="ARBA00010772"/>
    </source>
</evidence>
<dbReference type="PANTHER" id="PTHR10309:SF0">
    <property type="entry name" value="MANNOSE-6-PHOSPHATE ISOMERASE"/>
    <property type="match status" value="1"/>
</dbReference>
<dbReference type="InterPro" id="IPR016305">
    <property type="entry name" value="Mannose-6-P_Isomerase"/>
</dbReference>
<dbReference type="PIRSF" id="PIRSF001480">
    <property type="entry name" value="Mannose-6-phosphate_isomerase"/>
    <property type="match status" value="1"/>
</dbReference>
<evidence type="ECO:0000313" key="10">
    <source>
        <dbReference type="EMBL" id="RZU64367.1"/>
    </source>
</evidence>
<comment type="similarity">
    <text evidence="2">Belongs to the mannose-6-phosphate isomerase type 1 family.</text>
</comment>
<dbReference type="AlphaFoldDB" id="A0A4Q8AIT0"/>
<evidence type="ECO:0000256" key="1">
    <source>
        <dbReference type="ARBA" id="ARBA00000757"/>
    </source>
</evidence>
<feature type="binding site" evidence="8">
    <location>
        <position position="277"/>
    </location>
    <ligand>
        <name>Zn(2+)</name>
        <dbReference type="ChEBI" id="CHEBI:29105"/>
    </ligand>
</feature>
<dbReference type="InterPro" id="IPR014710">
    <property type="entry name" value="RmlC-like_jellyroll"/>
</dbReference>
<dbReference type="EC" id="5.3.1.8" evidence="3"/>
<keyword evidence="5 8" id="KW-0862">Zinc</keyword>
<evidence type="ECO:0000256" key="6">
    <source>
        <dbReference type="ARBA" id="ARBA00023235"/>
    </source>
</evidence>
<dbReference type="InterPro" id="IPR046457">
    <property type="entry name" value="PMI_typeI_cat"/>
</dbReference>
<reference evidence="10 11" key="1">
    <citation type="submission" date="2019-02" db="EMBL/GenBank/DDBJ databases">
        <title>Sequencing the genomes of 1000 actinobacteria strains.</title>
        <authorList>
            <person name="Klenk H.-P."/>
        </authorList>
    </citation>
    <scope>NUCLEOTIDE SEQUENCE [LARGE SCALE GENOMIC DNA]</scope>
    <source>
        <strain evidence="10 11">DSM 18319</strain>
    </source>
</reference>
<evidence type="ECO:0000256" key="5">
    <source>
        <dbReference type="ARBA" id="ARBA00022833"/>
    </source>
</evidence>